<evidence type="ECO:0000313" key="2">
    <source>
        <dbReference type="EMBL" id="TFK43039.1"/>
    </source>
</evidence>
<feature type="signal peptide" evidence="1">
    <location>
        <begin position="1"/>
        <end position="18"/>
    </location>
</feature>
<organism evidence="2 3">
    <name type="scientific">Crucibulum laeve</name>
    <dbReference type="NCBI Taxonomy" id="68775"/>
    <lineage>
        <taxon>Eukaryota</taxon>
        <taxon>Fungi</taxon>
        <taxon>Dikarya</taxon>
        <taxon>Basidiomycota</taxon>
        <taxon>Agaricomycotina</taxon>
        <taxon>Agaricomycetes</taxon>
        <taxon>Agaricomycetidae</taxon>
        <taxon>Agaricales</taxon>
        <taxon>Agaricineae</taxon>
        <taxon>Nidulariaceae</taxon>
        <taxon>Crucibulum</taxon>
    </lineage>
</organism>
<protein>
    <submittedName>
        <fullName evidence="2">Uncharacterized protein</fullName>
    </submittedName>
</protein>
<dbReference type="EMBL" id="ML213591">
    <property type="protein sequence ID" value="TFK43039.1"/>
    <property type="molecule type" value="Genomic_DNA"/>
</dbReference>
<keyword evidence="3" id="KW-1185">Reference proteome</keyword>
<gene>
    <name evidence="2" type="ORF">BDQ12DRAFT_661777</name>
</gene>
<feature type="chain" id="PRO_5022744590" evidence="1">
    <location>
        <begin position="19"/>
        <end position="204"/>
    </location>
</feature>
<sequence length="204" mass="22725">MARCQLSPCFAHLPVALCTCLNPVSTPASANATIHAPPLQQRCRLVMVCEDKMISPLNASKSENSTYMHMKMLSLITKAVFSFIQKTMMRATMKMTTELHDENGSLVHDKGPRLAHDGDYCMARTAAKHMMRHGKDCSCSFQGDSSFEPASSRDNDKDNQARSKYIHLEALIYECDKAPMALPTKHLSANSVVHSMHMVLPWVL</sequence>
<reference evidence="2 3" key="1">
    <citation type="journal article" date="2019" name="Nat. Ecol. Evol.">
        <title>Megaphylogeny resolves global patterns of mushroom evolution.</title>
        <authorList>
            <person name="Varga T."/>
            <person name="Krizsan K."/>
            <person name="Foldi C."/>
            <person name="Dima B."/>
            <person name="Sanchez-Garcia M."/>
            <person name="Sanchez-Ramirez S."/>
            <person name="Szollosi G.J."/>
            <person name="Szarkandi J.G."/>
            <person name="Papp V."/>
            <person name="Albert L."/>
            <person name="Andreopoulos W."/>
            <person name="Angelini C."/>
            <person name="Antonin V."/>
            <person name="Barry K.W."/>
            <person name="Bougher N.L."/>
            <person name="Buchanan P."/>
            <person name="Buyck B."/>
            <person name="Bense V."/>
            <person name="Catcheside P."/>
            <person name="Chovatia M."/>
            <person name="Cooper J."/>
            <person name="Damon W."/>
            <person name="Desjardin D."/>
            <person name="Finy P."/>
            <person name="Geml J."/>
            <person name="Haridas S."/>
            <person name="Hughes K."/>
            <person name="Justo A."/>
            <person name="Karasinski D."/>
            <person name="Kautmanova I."/>
            <person name="Kiss B."/>
            <person name="Kocsube S."/>
            <person name="Kotiranta H."/>
            <person name="LaButti K.M."/>
            <person name="Lechner B.E."/>
            <person name="Liimatainen K."/>
            <person name="Lipzen A."/>
            <person name="Lukacs Z."/>
            <person name="Mihaltcheva S."/>
            <person name="Morgado L.N."/>
            <person name="Niskanen T."/>
            <person name="Noordeloos M.E."/>
            <person name="Ohm R.A."/>
            <person name="Ortiz-Santana B."/>
            <person name="Ovrebo C."/>
            <person name="Racz N."/>
            <person name="Riley R."/>
            <person name="Savchenko A."/>
            <person name="Shiryaev A."/>
            <person name="Soop K."/>
            <person name="Spirin V."/>
            <person name="Szebenyi C."/>
            <person name="Tomsovsky M."/>
            <person name="Tulloss R.E."/>
            <person name="Uehling J."/>
            <person name="Grigoriev I.V."/>
            <person name="Vagvolgyi C."/>
            <person name="Papp T."/>
            <person name="Martin F.M."/>
            <person name="Miettinen O."/>
            <person name="Hibbett D.S."/>
            <person name="Nagy L.G."/>
        </authorList>
    </citation>
    <scope>NUCLEOTIDE SEQUENCE [LARGE SCALE GENOMIC DNA]</scope>
    <source>
        <strain evidence="2 3">CBS 166.37</strain>
    </source>
</reference>
<dbReference type="Proteomes" id="UP000308652">
    <property type="component" value="Unassembled WGS sequence"/>
</dbReference>
<evidence type="ECO:0000313" key="3">
    <source>
        <dbReference type="Proteomes" id="UP000308652"/>
    </source>
</evidence>
<evidence type="ECO:0000256" key="1">
    <source>
        <dbReference type="SAM" id="SignalP"/>
    </source>
</evidence>
<dbReference type="AlphaFoldDB" id="A0A5C3MC56"/>
<keyword evidence="1" id="KW-0732">Signal</keyword>
<name>A0A5C3MC56_9AGAR</name>
<accession>A0A5C3MC56</accession>
<proteinExistence type="predicted"/>